<keyword evidence="2" id="KW-1185">Reference proteome</keyword>
<dbReference type="EMBL" id="AP014936">
    <property type="protein sequence ID" value="BAU47664.1"/>
    <property type="molecule type" value="Genomic_DNA"/>
</dbReference>
<dbReference type="OrthoDB" id="9031584at2"/>
<dbReference type="Proteomes" id="UP000218899">
    <property type="component" value="Chromosome"/>
</dbReference>
<reference evidence="1 2" key="1">
    <citation type="submission" date="2015-08" db="EMBL/GenBank/DDBJ databases">
        <title>Complete genome sequence of Sulfurifustis variabilis.</title>
        <authorList>
            <person name="Miura A."/>
            <person name="Kojima H."/>
            <person name="Fukui M."/>
        </authorList>
    </citation>
    <scope>NUCLEOTIDE SEQUENCE [LARGE SCALE GENOMIC DNA]</scope>
    <source>
        <strain evidence="2">skN76</strain>
    </source>
</reference>
<name>A0A1B4V8C9_9GAMM</name>
<dbReference type="RefSeq" id="WP_096459853.1">
    <property type="nucleotide sequence ID" value="NZ_AP014936.1"/>
</dbReference>
<protein>
    <submittedName>
        <fullName evidence="1">Uncharacterized protein</fullName>
    </submittedName>
</protein>
<dbReference type="KEGG" id="sva:SVA_1085"/>
<gene>
    <name evidence="1" type="ORF">SVA_1085</name>
</gene>
<evidence type="ECO:0000313" key="2">
    <source>
        <dbReference type="Proteomes" id="UP000218899"/>
    </source>
</evidence>
<sequence>MADEHLRIRFLTERDGAEATRVWVARTLKIYREALQGESNYTSLPEYRSRFEEAIRAFEEYLAREPR</sequence>
<dbReference type="AlphaFoldDB" id="A0A1B4V8C9"/>
<proteinExistence type="predicted"/>
<evidence type="ECO:0000313" key="1">
    <source>
        <dbReference type="EMBL" id="BAU47664.1"/>
    </source>
</evidence>
<organism evidence="1 2">
    <name type="scientific">Sulfurifustis variabilis</name>
    <dbReference type="NCBI Taxonomy" id="1675686"/>
    <lineage>
        <taxon>Bacteria</taxon>
        <taxon>Pseudomonadati</taxon>
        <taxon>Pseudomonadota</taxon>
        <taxon>Gammaproteobacteria</taxon>
        <taxon>Acidiferrobacterales</taxon>
        <taxon>Acidiferrobacteraceae</taxon>
        <taxon>Sulfurifustis</taxon>
    </lineage>
</organism>
<accession>A0A1B4V8C9</accession>